<accession>A0A7T5R1G5</accession>
<feature type="transmembrane region" description="Helical" evidence="5">
    <location>
        <begin position="41"/>
        <end position="65"/>
    </location>
</feature>
<comment type="subcellular location">
    <subcellularLocation>
        <location evidence="1">Endomembrane system</location>
        <topology evidence="1">Multi-pass membrane protein</topology>
    </subcellularLocation>
</comment>
<keyword evidence="6" id="KW-0808">Transferase</keyword>
<feature type="transmembrane region" description="Helical" evidence="5">
    <location>
        <begin position="145"/>
        <end position="161"/>
    </location>
</feature>
<protein>
    <submittedName>
        <fullName evidence="6">Isoprenylcysteine carboxylmethyltransferase family protein</fullName>
    </submittedName>
</protein>
<evidence type="ECO:0000313" key="6">
    <source>
        <dbReference type="EMBL" id="QQG35742.1"/>
    </source>
</evidence>
<feature type="transmembrane region" description="Helical" evidence="5">
    <location>
        <begin position="6"/>
        <end position="29"/>
    </location>
</feature>
<dbReference type="GO" id="GO:0012505">
    <property type="term" value="C:endomembrane system"/>
    <property type="evidence" value="ECO:0007669"/>
    <property type="project" value="UniProtKB-SubCell"/>
</dbReference>
<evidence type="ECO:0000256" key="5">
    <source>
        <dbReference type="SAM" id="Phobius"/>
    </source>
</evidence>
<evidence type="ECO:0000256" key="4">
    <source>
        <dbReference type="ARBA" id="ARBA00023136"/>
    </source>
</evidence>
<dbReference type="AlphaFoldDB" id="A0A7T5R1G5"/>
<name>A0A7T5R1G5_9BACT</name>
<dbReference type="Proteomes" id="UP000595362">
    <property type="component" value="Chromosome"/>
</dbReference>
<gene>
    <name evidence="6" type="ORF">HYS17_09560</name>
</gene>
<dbReference type="EMBL" id="CP066681">
    <property type="protein sequence ID" value="QQG35742.1"/>
    <property type="molecule type" value="Genomic_DNA"/>
</dbReference>
<organism evidence="6 7">
    <name type="scientific">Micavibrio aeruginosavorus</name>
    <dbReference type="NCBI Taxonomy" id="349221"/>
    <lineage>
        <taxon>Bacteria</taxon>
        <taxon>Pseudomonadati</taxon>
        <taxon>Bdellovibrionota</taxon>
        <taxon>Bdellovibrionia</taxon>
        <taxon>Bdellovibrionales</taxon>
        <taxon>Pseudobdellovibrionaceae</taxon>
        <taxon>Micavibrio</taxon>
    </lineage>
</organism>
<proteinExistence type="predicted"/>
<evidence type="ECO:0000256" key="1">
    <source>
        <dbReference type="ARBA" id="ARBA00004127"/>
    </source>
</evidence>
<sequence length="220" mass="25697">MEHADMPAYGLWSLVMLNSLLFIFFAFSFFKPQTKTDWRSFGAFSAFIIALFVEMYGFPLTIYLFSGWLTTKYPGVNFLSHENGHLIHTLLGMKGDAHWDVFHIFSNLFIFGGFVVLAYAWSILWKAQREHKLATAGIYAHMRHPQYAAFIFIMLGFLLQWPTLPTLIMFPVLTIMYVRLALTEEKIAEKEFADEWRHYVAMTPRFIPRFSAPETRQKRG</sequence>
<evidence type="ECO:0000313" key="7">
    <source>
        <dbReference type="Proteomes" id="UP000595362"/>
    </source>
</evidence>
<keyword evidence="6" id="KW-0489">Methyltransferase</keyword>
<dbReference type="GO" id="GO:0032259">
    <property type="term" value="P:methylation"/>
    <property type="evidence" value="ECO:0007669"/>
    <property type="project" value="UniProtKB-KW"/>
</dbReference>
<dbReference type="GO" id="GO:0008168">
    <property type="term" value="F:methyltransferase activity"/>
    <property type="evidence" value="ECO:0007669"/>
    <property type="project" value="UniProtKB-KW"/>
</dbReference>
<feature type="transmembrane region" description="Helical" evidence="5">
    <location>
        <begin position="101"/>
        <end position="124"/>
    </location>
</feature>
<evidence type="ECO:0000256" key="3">
    <source>
        <dbReference type="ARBA" id="ARBA00022989"/>
    </source>
</evidence>
<reference evidence="6 7" key="1">
    <citation type="submission" date="2020-07" db="EMBL/GenBank/DDBJ databases">
        <title>Huge and variable diversity of episymbiotic CPR bacteria and DPANN archaea in groundwater ecosystems.</title>
        <authorList>
            <person name="He C.Y."/>
            <person name="Keren R."/>
            <person name="Whittaker M."/>
            <person name="Farag I.F."/>
            <person name="Doudna J."/>
            <person name="Cate J.H.D."/>
            <person name="Banfield J.F."/>
        </authorList>
    </citation>
    <scope>NUCLEOTIDE SEQUENCE [LARGE SCALE GENOMIC DNA]</scope>
    <source>
        <strain evidence="6">NC_groundwater_70_Ag_B-0.1um_54_66</strain>
    </source>
</reference>
<keyword evidence="2 5" id="KW-0812">Transmembrane</keyword>
<keyword evidence="4 5" id="KW-0472">Membrane</keyword>
<dbReference type="Gene3D" id="1.20.120.1630">
    <property type="match status" value="1"/>
</dbReference>
<evidence type="ECO:0000256" key="2">
    <source>
        <dbReference type="ARBA" id="ARBA00022692"/>
    </source>
</evidence>
<keyword evidence="3 5" id="KW-1133">Transmembrane helix</keyword>
<dbReference type="InterPro" id="IPR007318">
    <property type="entry name" value="Phopholipid_MeTrfase"/>
</dbReference>
<dbReference type="Pfam" id="PF04191">
    <property type="entry name" value="PEMT"/>
    <property type="match status" value="1"/>
</dbReference>